<dbReference type="InterPro" id="IPR000210">
    <property type="entry name" value="BTB/POZ_dom"/>
</dbReference>
<sequence length="984" mass="107590">MGFCVGHHTVAAAFLYRLIISNLWKPRRRTGSKLVLEVVASLLPAEESDVADMSNITYRSARLLRATFIQLHLQQKAGLFCDVFLHAEDEVISAHACVLSACSPFFTERLKGTRSSGQPRHLNLPGIKPITLNKLVHYLYTSELEVTREELDGVLAAARQLHIPELEVLQLQGVKLVRTDSWPRLNRKCFQTCDQPILRDAVKIKDAKDIKQELMPNPAGEKCRDVAVVESPSSRLSDTLMSVRCCQNPLEERYTDSEPSSSPLHTSSGVSESVSINSPTVSSCESLEPLPDSTESSTESGLQPVRRIKLSRFKFSMPHNNPRIPAPGRACDSLNITRPTSCHRTVATDKSQECAHFADSKNFTPSTQECLATSSVKKSVSKSVDGMAQHSILTKKNCSTSVDMKHLGGWEITNVHPQSQQSHTLQSRTNLAQVKTSETTHAFSRASDQNKSLSVTSSNTSGSVSCKESSKITNKSPEAKNIYKEHPLENLTQLSPGNTASALSCARKPRESVSSRPSSSVAGSHPSRDEAIVGQINITRSAQLQNGHTMHLLEEFKQLPLCGSADILSPSNDQKQSITSISRLPTVSSNTLGVGSQSQFTTGSDHSEIVNYRHPLEDWTPCESAQVSPPSSVRKSPGLSTANCTISADEGSRAQLKITGRTPQSEDDHNMNPMNGPGVCEPSNGLSPTANQMLSMAHPVQWHPSPTAVREDREQVHQSEEHLDLMLSSSATSQPAQEEQITITQERDVETRQADPALSPILMPICGADKADDVSKQSFPERRERDKEIKQHEVSVCTIRLLNNVPPCQDEIESVAVKLETHKVLTMDQTPLSVGADEARNTKCRKRTAVAGKKAAVSSQKRRQHDHLSLSTVKDFHKPRGSDTNTSSVVLQGRVSGGSDATYLDDIVSEHSDFRILTSTGEADTTVNSTLGSFFDSLIELSMPNEDEEIDVVGSVWNGQPDITSCCVRPDPSSESDMDVNVLD</sequence>
<dbReference type="GO" id="GO:0032968">
    <property type="term" value="P:positive regulation of transcription elongation by RNA polymerase II"/>
    <property type="evidence" value="ECO:0007669"/>
    <property type="project" value="InterPro"/>
</dbReference>
<feature type="compositionally biased region" description="Polar residues" evidence="1">
    <location>
        <begin position="436"/>
        <end position="451"/>
    </location>
</feature>
<dbReference type="InterPro" id="IPR011333">
    <property type="entry name" value="SKP1/BTB/POZ_sf"/>
</dbReference>
<feature type="compositionally biased region" description="Low complexity" evidence="1">
    <location>
        <begin position="514"/>
        <end position="525"/>
    </location>
</feature>
<dbReference type="SUPFAM" id="SSF54695">
    <property type="entry name" value="POZ domain"/>
    <property type="match status" value="1"/>
</dbReference>
<feature type="compositionally biased region" description="Low complexity" evidence="1">
    <location>
        <begin position="452"/>
        <end position="465"/>
    </location>
</feature>
<dbReference type="PANTHER" id="PTHR47639">
    <property type="entry name" value="BTB/POZ DOMAIN-CONTAINING PROTEIN 18"/>
    <property type="match status" value="1"/>
</dbReference>
<dbReference type="Gene3D" id="3.30.710.10">
    <property type="entry name" value="Potassium Channel Kv1.1, Chain A"/>
    <property type="match status" value="1"/>
</dbReference>
<organism evidence="3 4">
    <name type="scientific">Pleurodeles waltl</name>
    <name type="common">Iberian ribbed newt</name>
    <dbReference type="NCBI Taxonomy" id="8319"/>
    <lineage>
        <taxon>Eukaryota</taxon>
        <taxon>Metazoa</taxon>
        <taxon>Chordata</taxon>
        <taxon>Craniata</taxon>
        <taxon>Vertebrata</taxon>
        <taxon>Euteleostomi</taxon>
        <taxon>Amphibia</taxon>
        <taxon>Batrachia</taxon>
        <taxon>Caudata</taxon>
        <taxon>Salamandroidea</taxon>
        <taxon>Salamandridae</taxon>
        <taxon>Pleurodelinae</taxon>
        <taxon>Pleurodeles</taxon>
    </lineage>
</organism>
<feature type="region of interest" description="Disordered" evidence="1">
    <location>
        <begin position="436"/>
        <end position="530"/>
    </location>
</feature>
<evidence type="ECO:0000313" key="3">
    <source>
        <dbReference type="EMBL" id="KAJ1168350.1"/>
    </source>
</evidence>
<protein>
    <recommendedName>
        <fullName evidence="2">BTB domain-containing protein</fullName>
    </recommendedName>
</protein>
<reference evidence="3" key="1">
    <citation type="journal article" date="2022" name="bioRxiv">
        <title>Sequencing and chromosome-scale assembly of the giantPleurodeles waltlgenome.</title>
        <authorList>
            <person name="Brown T."/>
            <person name="Elewa A."/>
            <person name="Iarovenko S."/>
            <person name="Subramanian E."/>
            <person name="Araus A.J."/>
            <person name="Petzold A."/>
            <person name="Susuki M."/>
            <person name="Suzuki K.-i.T."/>
            <person name="Hayashi T."/>
            <person name="Toyoda A."/>
            <person name="Oliveira C."/>
            <person name="Osipova E."/>
            <person name="Leigh N.D."/>
            <person name="Simon A."/>
            <person name="Yun M.H."/>
        </authorList>
    </citation>
    <scope>NUCLEOTIDE SEQUENCE</scope>
    <source>
        <strain evidence="3">20211129_DDA</strain>
        <tissue evidence="3">Liver</tissue>
    </source>
</reference>
<evidence type="ECO:0000256" key="1">
    <source>
        <dbReference type="SAM" id="MobiDB-lite"/>
    </source>
</evidence>
<comment type="caution">
    <text evidence="3">The sequence shown here is derived from an EMBL/GenBank/DDBJ whole genome shotgun (WGS) entry which is preliminary data.</text>
</comment>
<evidence type="ECO:0000259" key="2">
    <source>
        <dbReference type="PROSITE" id="PS50097"/>
    </source>
</evidence>
<feature type="compositionally biased region" description="Polar residues" evidence="1">
    <location>
        <begin position="490"/>
        <end position="502"/>
    </location>
</feature>
<dbReference type="Proteomes" id="UP001066276">
    <property type="component" value="Chromosome 4_1"/>
</dbReference>
<dbReference type="PROSITE" id="PS50097">
    <property type="entry name" value="BTB"/>
    <property type="match status" value="1"/>
</dbReference>
<feature type="region of interest" description="Disordered" evidence="1">
    <location>
        <begin position="622"/>
        <end position="645"/>
    </location>
</feature>
<dbReference type="InterPro" id="IPR042915">
    <property type="entry name" value="BTBD18"/>
</dbReference>
<dbReference type="AlphaFoldDB" id="A0AAV7SW71"/>
<feature type="compositionally biased region" description="Low complexity" evidence="1">
    <location>
        <begin position="257"/>
        <end position="278"/>
    </location>
</feature>
<feature type="compositionally biased region" description="Polar residues" evidence="1">
    <location>
        <begin position="623"/>
        <end position="645"/>
    </location>
</feature>
<proteinExistence type="predicted"/>
<dbReference type="Pfam" id="PF00651">
    <property type="entry name" value="BTB"/>
    <property type="match status" value="1"/>
</dbReference>
<dbReference type="SMART" id="SM00225">
    <property type="entry name" value="BTB"/>
    <property type="match status" value="1"/>
</dbReference>
<dbReference type="PANTHER" id="PTHR47639:SF1">
    <property type="entry name" value="BTB_POZ DOMAIN-CONTAINING PROTEIN 18"/>
    <property type="match status" value="1"/>
</dbReference>
<feature type="domain" description="BTB" evidence="2">
    <location>
        <begin position="81"/>
        <end position="148"/>
    </location>
</feature>
<feature type="region of interest" description="Disordered" evidence="1">
    <location>
        <begin position="252"/>
        <end position="303"/>
    </location>
</feature>
<feature type="compositionally biased region" description="Basic and acidic residues" evidence="1">
    <location>
        <begin position="477"/>
        <end position="488"/>
    </location>
</feature>
<name>A0AAV7SW71_PLEWA</name>
<evidence type="ECO:0000313" key="4">
    <source>
        <dbReference type="Proteomes" id="UP001066276"/>
    </source>
</evidence>
<keyword evidence="4" id="KW-1185">Reference proteome</keyword>
<gene>
    <name evidence="3" type="ORF">NDU88_000276</name>
</gene>
<accession>A0AAV7SW71</accession>
<dbReference type="EMBL" id="JANPWB010000007">
    <property type="protein sequence ID" value="KAJ1168350.1"/>
    <property type="molecule type" value="Genomic_DNA"/>
</dbReference>